<name>A0A9X6ZQ81_BACTU</name>
<dbReference type="InterPro" id="IPR005835">
    <property type="entry name" value="NTP_transferase_dom"/>
</dbReference>
<dbReference type="AlphaFoldDB" id="A0A9X6ZQ81"/>
<dbReference type="EMBL" id="NUVX01000079">
    <property type="protein sequence ID" value="PFJ29190.1"/>
    <property type="molecule type" value="Genomic_DNA"/>
</dbReference>
<dbReference type="Proteomes" id="UP000224003">
    <property type="component" value="Unassembled WGS sequence"/>
</dbReference>
<organism evidence="2 3">
    <name type="scientific">Bacillus thuringiensis</name>
    <dbReference type="NCBI Taxonomy" id="1428"/>
    <lineage>
        <taxon>Bacteria</taxon>
        <taxon>Bacillati</taxon>
        <taxon>Bacillota</taxon>
        <taxon>Bacilli</taxon>
        <taxon>Bacillales</taxon>
        <taxon>Bacillaceae</taxon>
        <taxon>Bacillus</taxon>
        <taxon>Bacillus cereus group</taxon>
    </lineage>
</organism>
<gene>
    <name evidence="2" type="ORF">COJ15_31970</name>
</gene>
<evidence type="ECO:0000259" key="1">
    <source>
        <dbReference type="Pfam" id="PF00483"/>
    </source>
</evidence>
<protein>
    <recommendedName>
        <fullName evidence="1">Nucleotidyl transferase domain-containing protein</fullName>
    </recommendedName>
</protein>
<dbReference type="Gene3D" id="3.90.550.10">
    <property type="entry name" value="Spore Coat Polysaccharide Biosynthesis Protein SpsA, Chain A"/>
    <property type="match status" value="1"/>
</dbReference>
<dbReference type="RefSeq" id="WP_098516695.1">
    <property type="nucleotide sequence ID" value="NZ_NUVX01000079.1"/>
</dbReference>
<feature type="domain" description="Nucleotidyl transferase" evidence="1">
    <location>
        <begin position="9"/>
        <end position="198"/>
    </location>
</feature>
<dbReference type="SUPFAM" id="SSF53448">
    <property type="entry name" value="Nucleotide-diphospho-sugar transferases"/>
    <property type="match status" value="1"/>
</dbReference>
<proteinExistence type="predicted"/>
<comment type="caution">
    <text evidence="2">The sequence shown here is derived from an EMBL/GenBank/DDBJ whole genome shotgun (WGS) entry which is preliminary data.</text>
</comment>
<evidence type="ECO:0000313" key="3">
    <source>
        <dbReference type="Proteomes" id="UP000224003"/>
    </source>
</evidence>
<accession>A0A9X6ZQ81</accession>
<evidence type="ECO:0000313" key="2">
    <source>
        <dbReference type="EMBL" id="PFJ29190.1"/>
    </source>
</evidence>
<reference evidence="2 3" key="1">
    <citation type="submission" date="2017-09" db="EMBL/GenBank/DDBJ databases">
        <title>Large-scale bioinformatics analysis of Bacillus genomes uncovers conserved roles of natural products in bacterial physiology.</title>
        <authorList>
            <consortium name="Agbiome Team Llc"/>
            <person name="Bleich R.M."/>
            <person name="Grubbs K.J."/>
            <person name="Santa Maria K.C."/>
            <person name="Allen S.E."/>
            <person name="Farag S."/>
            <person name="Shank E.A."/>
            <person name="Bowers A."/>
        </authorList>
    </citation>
    <scope>NUCLEOTIDE SEQUENCE [LARGE SCALE GENOMIC DNA]</scope>
    <source>
        <strain evidence="2 3">AFS085496</strain>
    </source>
</reference>
<dbReference type="Pfam" id="PF00483">
    <property type="entry name" value="NTP_transferase"/>
    <property type="match status" value="1"/>
</dbReference>
<dbReference type="InterPro" id="IPR029044">
    <property type="entry name" value="Nucleotide-diphossugar_trans"/>
</dbReference>
<sequence>MKKEEIAVIIPCGGIGKRLNLPYPKPLLMLNYNKALIDYSFDLILKCPFQIRVIVILNKENLQVVEYLEKYKDKFKIVFIYQESGLTEMIGAVKSAQDLFLQHNILLLPDTIIETKSPDQDIISQSIQLLKRKDAIFWIKYEKNQKILAREGAVEIFSNNEELFVRKYIDKPSNLNSSLNGYWAAFGFNKRYSNEFLEMMDSAINNKEEINMSNKLTPGIPAIEVKESYDLGVWEAVHQYYQTLNCE</sequence>